<dbReference type="GO" id="GO:0047617">
    <property type="term" value="F:fatty acyl-CoA hydrolase activity"/>
    <property type="evidence" value="ECO:0007669"/>
    <property type="project" value="InterPro"/>
</dbReference>
<feature type="domain" description="Thioesterase" evidence="3">
    <location>
        <begin position="62"/>
        <end position="138"/>
    </location>
</feature>
<dbReference type="AlphaFoldDB" id="A0AAD5U4P4"/>
<organism evidence="4 5">
    <name type="scientific">Clydaea vesicula</name>
    <dbReference type="NCBI Taxonomy" id="447962"/>
    <lineage>
        <taxon>Eukaryota</taxon>
        <taxon>Fungi</taxon>
        <taxon>Fungi incertae sedis</taxon>
        <taxon>Chytridiomycota</taxon>
        <taxon>Chytridiomycota incertae sedis</taxon>
        <taxon>Chytridiomycetes</taxon>
        <taxon>Lobulomycetales</taxon>
        <taxon>Lobulomycetaceae</taxon>
        <taxon>Clydaea</taxon>
    </lineage>
</organism>
<dbReference type="InterPro" id="IPR029069">
    <property type="entry name" value="HotDog_dom_sf"/>
</dbReference>
<keyword evidence="5" id="KW-1185">Reference proteome</keyword>
<dbReference type="NCBIfam" id="TIGR00369">
    <property type="entry name" value="unchar_dom_1"/>
    <property type="match status" value="1"/>
</dbReference>
<sequence>MFFTTVLRSQTSSINHVKTVWERMSKNGFNGLFTLDIITSDSKSGTITARFLVDKNHANMYETLHGGSIASLVDIAGSLAIASKKTTDYTGVSTDLSVSYVKGVKLGETVTIISKMQSNGKTLAYTTTEFLNDDNEVVAFGSHTKFIKKR</sequence>
<keyword evidence="2" id="KW-0378">Hydrolase</keyword>
<dbReference type="PANTHER" id="PTHR21660">
    <property type="entry name" value="THIOESTERASE SUPERFAMILY MEMBER-RELATED"/>
    <property type="match status" value="1"/>
</dbReference>
<dbReference type="Pfam" id="PF03061">
    <property type="entry name" value="4HBT"/>
    <property type="match status" value="1"/>
</dbReference>
<evidence type="ECO:0000259" key="3">
    <source>
        <dbReference type="Pfam" id="PF03061"/>
    </source>
</evidence>
<reference evidence="4" key="1">
    <citation type="submission" date="2020-05" db="EMBL/GenBank/DDBJ databases">
        <title>Phylogenomic resolution of chytrid fungi.</title>
        <authorList>
            <person name="Stajich J.E."/>
            <person name="Amses K."/>
            <person name="Simmons R."/>
            <person name="Seto K."/>
            <person name="Myers J."/>
            <person name="Bonds A."/>
            <person name="Quandt C.A."/>
            <person name="Barry K."/>
            <person name="Liu P."/>
            <person name="Grigoriev I."/>
            <person name="Longcore J.E."/>
            <person name="James T.Y."/>
        </authorList>
    </citation>
    <scope>NUCLEOTIDE SEQUENCE</scope>
    <source>
        <strain evidence="4">JEL0476</strain>
    </source>
</reference>
<dbReference type="CDD" id="cd03443">
    <property type="entry name" value="PaaI_thioesterase"/>
    <property type="match status" value="1"/>
</dbReference>
<comment type="caution">
    <text evidence="4">The sequence shown here is derived from an EMBL/GenBank/DDBJ whole genome shotgun (WGS) entry which is preliminary data.</text>
</comment>
<dbReference type="InterPro" id="IPR003736">
    <property type="entry name" value="PAAI_dom"/>
</dbReference>
<dbReference type="SUPFAM" id="SSF54637">
    <property type="entry name" value="Thioesterase/thiol ester dehydrase-isomerase"/>
    <property type="match status" value="1"/>
</dbReference>
<dbReference type="Gene3D" id="3.10.129.10">
    <property type="entry name" value="Hotdog Thioesterase"/>
    <property type="match status" value="1"/>
</dbReference>
<dbReference type="InterPro" id="IPR006683">
    <property type="entry name" value="Thioestr_dom"/>
</dbReference>
<protein>
    <recommendedName>
        <fullName evidence="3">Thioesterase domain-containing protein</fullName>
    </recommendedName>
</protein>
<evidence type="ECO:0000313" key="4">
    <source>
        <dbReference type="EMBL" id="KAJ3221714.1"/>
    </source>
</evidence>
<evidence type="ECO:0000256" key="1">
    <source>
        <dbReference type="ARBA" id="ARBA00008324"/>
    </source>
</evidence>
<dbReference type="InterPro" id="IPR039298">
    <property type="entry name" value="ACOT13"/>
</dbReference>
<proteinExistence type="inferred from homology"/>
<dbReference type="PANTHER" id="PTHR21660:SF1">
    <property type="entry name" value="ACYL-COENZYME A THIOESTERASE 13"/>
    <property type="match status" value="1"/>
</dbReference>
<accession>A0AAD5U4P4</accession>
<gene>
    <name evidence="4" type="ORF">HK099_003203</name>
</gene>
<comment type="similarity">
    <text evidence="1">Belongs to the thioesterase PaaI family.</text>
</comment>
<dbReference type="Proteomes" id="UP001211065">
    <property type="component" value="Unassembled WGS sequence"/>
</dbReference>
<dbReference type="EMBL" id="JADGJW010000213">
    <property type="protein sequence ID" value="KAJ3221714.1"/>
    <property type="molecule type" value="Genomic_DNA"/>
</dbReference>
<name>A0AAD5U4P4_9FUNG</name>
<evidence type="ECO:0000256" key="2">
    <source>
        <dbReference type="ARBA" id="ARBA00022801"/>
    </source>
</evidence>
<evidence type="ECO:0000313" key="5">
    <source>
        <dbReference type="Proteomes" id="UP001211065"/>
    </source>
</evidence>